<evidence type="ECO:0000313" key="4">
    <source>
        <dbReference type="EMBL" id="CAG8844038.1"/>
    </source>
</evidence>
<feature type="domain" description="CCHC-type" evidence="3">
    <location>
        <begin position="94"/>
        <end position="107"/>
    </location>
</feature>
<evidence type="ECO:0000259" key="3">
    <source>
        <dbReference type="PROSITE" id="PS50158"/>
    </source>
</evidence>
<dbReference type="Gene3D" id="4.10.60.10">
    <property type="entry name" value="Zinc finger, CCHC-type"/>
    <property type="match status" value="1"/>
</dbReference>
<gene>
    <name evidence="4" type="ORF">GMARGA_LOCUS36873</name>
</gene>
<proteinExistence type="predicted"/>
<accession>A0ABN7WZ92</accession>
<evidence type="ECO:0000256" key="1">
    <source>
        <dbReference type="PROSITE-ProRule" id="PRU00047"/>
    </source>
</evidence>
<dbReference type="Proteomes" id="UP000789901">
    <property type="component" value="Unassembled WGS sequence"/>
</dbReference>
<keyword evidence="1" id="KW-0862">Zinc</keyword>
<evidence type="ECO:0000256" key="2">
    <source>
        <dbReference type="SAM" id="Coils"/>
    </source>
</evidence>
<comment type="caution">
    <text evidence="4">The sequence shown here is derived from an EMBL/GenBank/DDBJ whole genome shotgun (WGS) entry which is preliminary data.</text>
</comment>
<evidence type="ECO:0000313" key="5">
    <source>
        <dbReference type="Proteomes" id="UP000789901"/>
    </source>
</evidence>
<keyword evidence="1" id="KW-0479">Metal-binding</keyword>
<reference evidence="4 5" key="1">
    <citation type="submission" date="2021-06" db="EMBL/GenBank/DDBJ databases">
        <authorList>
            <person name="Kallberg Y."/>
            <person name="Tangrot J."/>
            <person name="Rosling A."/>
        </authorList>
    </citation>
    <scope>NUCLEOTIDE SEQUENCE [LARGE SCALE GENOMIC DNA]</scope>
    <source>
        <strain evidence="4 5">120-4 pot B 10/14</strain>
    </source>
</reference>
<protein>
    <submittedName>
        <fullName evidence="4">19912_t:CDS:1</fullName>
    </submittedName>
</protein>
<feature type="non-terminal residue" evidence="4">
    <location>
        <position position="216"/>
    </location>
</feature>
<keyword evidence="1" id="KW-0863">Zinc-finger</keyword>
<organism evidence="4 5">
    <name type="scientific">Gigaspora margarita</name>
    <dbReference type="NCBI Taxonomy" id="4874"/>
    <lineage>
        <taxon>Eukaryota</taxon>
        <taxon>Fungi</taxon>
        <taxon>Fungi incertae sedis</taxon>
        <taxon>Mucoromycota</taxon>
        <taxon>Glomeromycotina</taxon>
        <taxon>Glomeromycetes</taxon>
        <taxon>Diversisporales</taxon>
        <taxon>Gigasporaceae</taxon>
        <taxon>Gigaspora</taxon>
    </lineage>
</organism>
<dbReference type="InterPro" id="IPR001878">
    <property type="entry name" value="Znf_CCHC"/>
</dbReference>
<keyword evidence="2" id="KW-0175">Coiled coil</keyword>
<feature type="coiled-coil region" evidence="2">
    <location>
        <begin position="143"/>
        <end position="170"/>
    </location>
</feature>
<dbReference type="SUPFAM" id="SSF57756">
    <property type="entry name" value="Retrovirus zinc finger-like domains"/>
    <property type="match status" value="1"/>
</dbReference>
<dbReference type="PROSITE" id="PS50158">
    <property type="entry name" value="ZF_CCHC"/>
    <property type="match status" value="1"/>
</dbReference>
<dbReference type="Pfam" id="PF00098">
    <property type="entry name" value="zf-CCHC"/>
    <property type="match status" value="1"/>
</dbReference>
<name>A0ABN7WZ92_GIGMA</name>
<keyword evidence="5" id="KW-1185">Reference proteome</keyword>
<dbReference type="InterPro" id="IPR036875">
    <property type="entry name" value="Znf_CCHC_sf"/>
</dbReference>
<dbReference type="EMBL" id="CAJVQB010074429">
    <property type="protein sequence ID" value="CAG8844038.1"/>
    <property type="molecule type" value="Genomic_DNA"/>
</dbReference>
<sequence length="216" mass="25369">YFQELEKHYLFPISTTSRNIVAKLIFSILYSTSLGNFREFIELIQSIALYTRYFQINLYDLINLDIPLTIDADDIKFTQVSASKSSNRSKEFTCYKCGKLGHIAKNCLLEKTEKFKAQYKLIKWSDKEKEQDKNINLVTVKSSEEEEKQNEFCKEEALRKKAEIQEQEESMPMEAEKIIDSKPKRILKKCFLLIVDKLQLYDISEDLLNTRAQATY</sequence>
<feature type="non-terminal residue" evidence="4">
    <location>
        <position position="1"/>
    </location>
</feature>
<dbReference type="SMART" id="SM00343">
    <property type="entry name" value="ZnF_C2HC"/>
    <property type="match status" value="1"/>
</dbReference>